<evidence type="ECO:0000256" key="11">
    <source>
        <dbReference type="SAM" id="SignalP"/>
    </source>
</evidence>
<keyword evidence="12" id="KW-0282">Flagellum</keyword>
<organism evidence="12 13">
    <name type="scientific">Spongiibacter nanhainus</name>
    <dbReference type="NCBI Taxonomy" id="2794344"/>
    <lineage>
        <taxon>Bacteria</taxon>
        <taxon>Pseudomonadati</taxon>
        <taxon>Pseudomonadota</taxon>
        <taxon>Gammaproteobacteria</taxon>
        <taxon>Cellvibrionales</taxon>
        <taxon>Spongiibacteraceae</taxon>
        <taxon>Spongiibacter</taxon>
    </lineage>
</organism>
<keyword evidence="13" id="KW-1185">Reference proteome</keyword>
<protein>
    <submittedName>
        <fullName evidence="12">Flagellar biosynthetic protein FliO</fullName>
    </submittedName>
</protein>
<dbReference type="InterPro" id="IPR052205">
    <property type="entry name" value="FliO/MopB"/>
</dbReference>
<evidence type="ECO:0000313" key="12">
    <source>
        <dbReference type="EMBL" id="QQD19739.1"/>
    </source>
</evidence>
<gene>
    <name evidence="12" type="ORF">I6N98_07825</name>
</gene>
<evidence type="ECO:0000256" key="10">
    <source>
        <dbReference type="SAM" id="Phobius"/>
    </source>
</evidence>
<evidence type="ECO:0000256" key="8">
    <source>
        <dbReference type="ARBA" id="ARBA00037937"/>
    </source>
</evidence>
<evidence type="ECO:0000256" key="2">
    <source>
        <dbReference type="ARBA" id="ARBA00004236"/>
    </source>
</evidence>
<keyword evidence="3" id="KW-1003">Cell membrane</keyword>
<keyword evidence="12" id="KW-0966">Cell projection</keyword>
<sequence>MKSLFAPLSMLSAVALAETKPAAATATDTMPSLSQGGELFTTALGLAVVIAVVLGIGWILRRGRVVGGNVADVSLVGQLPLGVKEKLLVVQVGEEKLLLGCTSDSIRRLHSWSSPATEAPDSALQGTPFANVLGKLYSPSKGSSANSSTPKSKGSSPSEGAR</sequence>
<evidence type="ECO:0000256" key="6">
    <source>
        <dbReference type="ARBA" id="ARBA00023136"/>
    </source>
</evidence>
<keyword evidence="11" id="KW-0732">Signal</keyword>
<dbReference type="GO" id="GO:0009425">
    <property type="term" value="C:bacterial-type flagellum basal body"/>
    <property type="evidence" value="ECO:0007669"/>
    <property type="project" value="UniProtKB-SubCell"/>
</dbReference>
<evidence type="ECO:0000256" key="7">
    <source>
        <dbReference type="ARBA" id="ARBA00023143"/>
    </source>
</evidence>
<dbReference type="RefSeq" id="WP_198571223.1">
    <property type="nucleotide sequence ID" value="NZ_CP066167.1"/>
</dbReference>
<evidence type="ECO:0000256" key="4">
    <source>
        <dbReference type="ARBA" id="ARBA00022692"/>
    </source>
</evidence>
<name>A0A7T4R3L1_9GAMM</name>
<feature type="signal peptide" evidence="11">
    <location>
        <begin position="1"/>
        <end position="17"/>
    </location>
</feature>
<keyword evidence="5 10" id="KW-1133">Transmembrane helix</keyword>
<reference evidence="12 13" key="1">
    <citation type="submission" date="2020-12" db="EMBL/GenBank/DDBJ databases">
        <authorList>
            <person name="Shan Y."/>
        </authorList>
    </citation>
    <scope>NUCLEOTIDE SEQUENCE [LARGE SCALE GENOMIC DNA]</scope>
    <source>
        <strain evidence="13">csc3.9</strain>
    </source>
</reference>
<dbReference type="GO" id="GO:0044781">
    <property type="term" value="P:bacterial-type flagellum organization"/>
    <property type="evidence" value="ECO:0007669"/>
    <property type="project" value="InterPro"/>
</dbReference>
<keyword evidence="4 10" id="KW-0812">Transmembrane</keyword>
<evidence type="ECO:0000256" key="1">
    <source>
        <dbReference type="ARBA" id="ARBA00004117"/>
    </source>
</evidence>
<dbReference type="AlphaFoldDB" id="A0A7T4R3L1"/>
<feature type="transmembrane region" description="Helical" evidence="10">
    <location>
        <begin position="40"/>
        <end position="60"/>
    </location>
</feature>
<keyword evidence="12" id="KW-0969">Cilium</keyword>
<keyword evidence="7" id="KW-0975">Bacterial flagellum</keyword>
<comment type="similarity">
    <text evidence="8">Belongs to the FliO/MopB family.</text>
</comment>
<feature type="chain" id="PRO_5032789178" evidence="11">
    <location>
        <begin position="18"/>
        <end position="162"/>
    </location>
</feature>
<keyword evidence="6 10" id="KW-0472">Membrane</keyword>
<feature type="region of interest" description="Disordered" evidence="9">
    <location>
        <begin position="139"/>
        <end position="162"/>
    </location>
</feature>
<accession>A0A7T4R3L1</accession>
<evidence type="ECO:0000256" key="3">
    <source>
        <dbReference type="ARBA" id="ARBA00022475"/>
    </source>
</evidence>
<evidence type="ECO:0000313" key="13">
    <source>
        <dbReference type="Proteomes" id="UP000596063"/>
    </source>
</evidence>
<dbReference type="KEGG" id="snan:I6N98_07825"/>
<dbReference type="PANTHER" id="PTHR38766">
    <property type="entry name" value="FLAGELLAR PROTEIN FLIO"/>
    <property type="match status" value="1"/>
</dbReference>
<evidence type="ECO:0000256" key="9">
    <source>
        <dbReference type="SAM" id="MobiDB-lite"/>
    </source>
</evidence>
<dbReference type="Pfam" id="PF04347">
    <property type="entry name" value="FliO"/>
    <property type="match status" value="1"/>
</dbReference>
<dbReference type="Proteomes" id="UP000596063">
    <property type="component" value="Chromosome"/>
</dbReference>
<dbReference type="EMBL" id="CP066167">
    <property type="protein sequence ID" value="QQD19739.1"/>
    <property type="molecule type" value="Genomic_DNA"/>
</dbReference>
<dbReference type="PANTHER" id="PTHR38766:SF1">
    <property type="entry name" value="FLAGELLAR PROTEIN FLIO"/>
    <property type="match status" value="1"/>
</dbReference>
<comment type="subcellular location">
    <subcellularLocation>
        <location evidence="1">Bacterial flagellum basal body</location>
    </subcellularLocation>
    <subcellularLocation>
        <location evidence="2">Cell membrane</location>
    </subcellularLocation>
</comment>
<evidence type="ECO:0000256" key="5">
    <source>
        <dbReference type="ARBA" id="ARBA00022989"/>
    </source>
</evidence>
<proteinExistence type="inferred from homology"/>
<dbReference type="GO" id="GO:0005886">
    <property type="term" value="C:plasma membrane"/>
    <property type="evidence" value="ECO:0007669"/>
    <property type="project" value="UniProtKB-SubCell"/>
</dbReference>
<dbReference type="InterPro" id="IPR022781">
    <property type="entry name" value="Flagellar_biosynth_FliO"/>
</dbReference>